<feature type="active site" description="Nucleophile" evidence="4">
    <location>
        <position position="12"/>
    </location>
</feature>
<keyword evidence="2" id="KW-0378">Hydrolase</keyword>
<dbReference type="CDD" id="cd16343">
    <property type="entry name" value="LMWPTP"/>
    <property type="match status" value="1"/>
</dbReference>
<feature type="active site" evidence="4">
    <location>
        <position position="18"/>
    </location>
</feature>
<organism evidence="6 7">
    <name type="scientific">Synoicihabitans lomoniglobus</name>
    <dbReference type="NCBI Taxonomy" id="2909285"/>
    <lineage>
        <taxon>Bacteria</taxon>
        <taxon>Pseudomonadati</taxon>
        <taxon>Verrucomicrobiota</taxon>
        <taxon>Opitutia</taxon>
        <taxon>Opitutales</taxon>
        <taxon>Opitutaceae</taxon>
        <taxon>Synoicihabitans</taxon>
    </lineage>
</organism>
<dbReference type="PRINTS" id="PR00719">
    <property type="entry name" value="LMWPTPASE"/>
</dbReference>
<accession>A0AAE9ZZX5</accession>
<dbReference type="SUPFAM" id="SSF52788">
    <property type="entry name" value="Phosphotyrosine protein phosphatases I"/>
    <property type="match status" value="1"/>
</dbReference>
<keyword evidence="3" id="KW-0904">Protein phosphatase</keyword>
<dbReference type="InterPro" id="IPR023485">
    <property type="entry name" value="Ptyr_pPase"/>
</dbReference>
<evidence type="ECO:0000256" key="1">
    <source>
        <dbReference type="ARBA" id="ARBA00011063"/>
    </source>
</evidence>
<evidence type="ECO:0000313" key="7">
    <source>
        <dbReference type="Proteomes" id="UP001218638"/>
    </source>
</evidence>
<gene>
    <name evidence="6" type="ORF">PXH66_19855</name>
</gene>
<evidence type="ECO:0000256" key="2">
    <source>
        <dbReference type="ARBA" id="ARBA00022801"/>
    </source>
</evidence>
<dbReference type="FunFam" id="3.40.50.2300:FF:000113">
    <property type="entry name" value="Low molecular weight protein-tyrosine-phosphatase"/>
    <property type="match status" value="1"/>
</dbReference>
<keyword evidence="7" id="KW-1185">Reference proteome</keyword>
<dbReference type="InterPro" id="IPR036196">
    <property type="entry name" value="Ptyr_pPase_sf"/>
</dbReference>
<reference evidence="6" key="1">
    <citation type="submission" date="2023-03" db="EMBL/GenBank/DDBJ databases">
        <title>Lomoglobus Profundus gen. nov., sp. nov., a novel member of the phylum Verrucomicrobia, isolated from deep-marine sediment of South China Sea.</title>
        <authorList>
            <person name="Ahmad T."/>
            <person name="Ishaq S.E."/>
            <person name="Wang F."/>
        </authorList>
    </citation>
    <scope>NUCLEOTIDE SEQUENCE</scope>
    <source>
        <strain evidence="6">LMO-M01</strain>
    </source>
</reference>
<protein>
    <submittedName>
        <fullName evidence="6">Low molecular weight phosphotyrosine protein phosphatase</fullName>
    </submittedName>
</protein>
<proteinExistence type="inferred from homology"/>
<evidence type="ECO:0000313" key="6">
    <source>
        <dbReference type="EMBL" id="WED64603.1"/>
    </source>
</evidence>
<dbReference type="PANTHER" id="PTHR47439">
    <property type="entry name" value="LOW MOLECULAR WEIGHT PHOSPHOTYROSINE PROTEIN PHOSPHATASE-RELATED"/>
    <property type="match status" value="1"/>
</dbReference>
<dbReference type="KEGG" id="slom:PXH66_19855"/>
<dbReference type="InterPro" id="IPR017867">
    <property type="entry name" value="Tyr_phospatase_low_mol_wt"/>
</dbReference>
<dbReference type="AlphaFoldDB" id="A0AAE9ZZX5"/>
<dbReference type="EMBL" id="CP119075">
    <property type="protein sequence ID" value="WED64603.1"/>
    <property type="molecule type" value="Genomic_DNA"/>
</dbReference>
<dbReference type="Pfam" id="PF01451">
    <property type="entry name" value="LMWPc"/>
    <property type="match status" value="1"/>
</dbReference>
<feature type="active site" description="Proton donor" evidence="4">
    <location>
        <position position="129"/>
    </location>
</feature>
<evidence type="ECO:0000256" key="4">
    <source>
        <dbReference type="PIRSR" id="PIRSR617867-1"/>
    </source>
</evidence>
<dbReference type="Proteomes" id="UP001218638">
    <property type="component" value="Chromosome"/>
</dbReference>
<dbReference type="RefSeq" id="WP_330930765.1">
    <property type="nucleotide sequence ID" value="NZ_CP119075.1"/>
</dbReference>
<dbReference type="Gene3D" id="3.40.50.2300">
    <property type="match status" value="1"/>
</dbReference>
<dbReference type="SMART" id="SM00226">
    <property type="entry name" value="LMWPc"/>
    <property type="match status" value="1"/>
</dbReference>
<evidence type="ECO:0000256" key="3">
    <source>
        <dbReference type="ARBA" id="ARBA00022912"/>
    </source>
</evidence>
<dbReference type="PANTHER" id="PTHR47439:SF1">
    <property type="entry name" value="ACID PHOSPHATASE"/>
    <property type="match status" value="1"/>
</dbReference>
<dbReference type="GO" id="GO:0004725">
    <property type="term" value="F:protein tyrosine phosphatase activity"/>
    <property type="evidence" value="ECO:0007669"/>
    <property type="project" value="InterPro"/>
</dbReference>
<comment type="similarity">
    <text evidence="1">Belongs to the low molecular weight phosphotyrosine protein phosphatase family.</text>
</comment>
<evidence type="ECO:0000259" key="5">
    <source>
        <dbReference type="SMART" id="SM00226"/>
    </source>
</evidence>
<sequence>MSARPLRILFVCMGNICRSPAGEGVLTKLVTEAGLAERIGIDSAGTIGMHAGDRADSRMRAAAARRRYDLTSRARQVVAADLDAFDLILTMDEDNHRGVLALASTDEQRARVQSFCSFCEHHSETAVPDPYYGGPQGFEHVLDLLEDGCQGVLAWAQARL</sequence>
<dbReference type="InterPro" id="IPR052995">
    <property type="entry name" value="LMW-PTP"/>
</dbReference>
<name>A0AAE9ZZX5_9BACT</name>
<feature type="domain" description="Phosphotyrosine protein phosphatase I" evidence="5">
    <location>
        <begin position="6"/>
        <end position="155"/>
    </location>
</feature>